<dbReference type="Gene3D" id="1.10.10.60">
    <property type="entry name" value="Homeodomain-like"/>
    <property type="match status" value="2"/>
</dbReference>
<dbReference type="Proteomes" id="UP000569903">
    <property type="component" value="Unassembled WGS sequence"/>
</dbReference>
<dbReference type="AlphaFoldDB" id="A0A841YXX3"/>
<dbReference type="EMBL" id="JAARQN010000007">
    <property type="protein sequence ID" value="MBC1457929.1"/>
    <property type="molecule type" value="Genomic_DNA"/>
</dbReference>
<evidence type="ECO:0000256" key="3">
    <source>
        <dbReference type="ARBA" id="ARBA00023163"/>
    </source>
</evidence>
<dbReference type="InterPro" id="IPR014710">
    <property type="entry name" value="RmlC-like_jellyroll"/>
</dbReference>
<dbReference type="InterPro" id="IPR018060">
    <property type="entry name" value="HTH_AraC"/>
</dbReference>
<keyword evidence="3" id="KW-0804">Transcription</keyword>
<comment type="caution">
    <text evidence="5">The sequence shown here is derived from an EMBL/GenBank/DDBJ whole genome shotgun (WGS) entry which is preliminary data.</text>
</comment>
<reference evidence="5 6" key="1">
    <citation type="submission" date="2020-03" db="EMBL/GenBank/DDBJ databases">
        <title>Soil Listeria distribution.</title>
        <authorList>
            <person name="Liao J."/>
            <person name="Wiedmann M."/>
        </authorList>
    </citation>
    <scope>NUCLEOTIDE SEQUENCE [LARGE SCALE GENOMIC DNA]</scope>
    <source>
        <strain evidence="5 6">FSL L7-1614</strain>
    </source>
</reference>
<dbReference type="SUPFAM" id="SSF51215">
    <property type="entry name" value="Regulatory protein AraC"/>
    <property type="match status" value="1"/>
</dbReference>
<protein>
    <submittedName>
        <fullName evidence="5">AraC family transcriptional regulator</fullName>
    </submittedName>
</protein>
<feature type="domain" description="HTH araC/xylS-type" evidence="4">
    <location>
        <begin position="180"/>
        <end position="278"/>
    </location>
</feature>
<dbReference type="PANTHER" id="PTHR43280:SF2">
    <property type="entry name" value="HTH-TYPE TRANSCRIPTIONAL REGULATOR EXSA"/>
    <property type="match status" value="1"/>
</dbReference>
<dbReference type="PROSITE" id="PS01124">
    <property type="entry name" value="HTH_ARAC_FAMILY_2"/>
    <property type="match status" value="1"/>
</dbReference>
<sequence length="286" mass="32884">MEFTHEMIEADANIPVKYIIHTTPDAVSVPRHWHEAMEISYTMRGSIQNFYIDGKSFTTKAGDILIINSNAIHSILPLFEENRKALSIFFPYSFLQQHVPNIAELEFCCFLTEVEDGSLSRLQDLLSEFILEAESGVRGLSSLRLTAIMYDVLYLLVKYYSVEKKSATLVTTEKHLARLTEVITFMKGAYAEELAVSDLAAHFNLTPEYFSRFFKRYMGNTVLEYLELIRLGKAHQLLVNTDKTISYIAHSCGFPNDKSFTRVFKKVYKMTPNKYRMQGKNHNLTV</sequence>
<dbReference type="InterPro" id="IPR020449">
    <property type="entry name" value="Tscrpt_reg_AraC-type_HTH"/>
</dbReference>
<dbReference type="SUPFAM" id="SSF46689">
    <property type="entry name" value="Homeodomain-like"/>
    <property type="match status" value="2"/>
</dbReference>
<keyword evidence="2" id="KW-0238">DNA-binding</keyword>
<evidence type="ECO:0000256" key="2">
    <source>
        <dbReference type="ARBA" id="ARBA00023125"/>
    </source>
</evidence>
<dbReference type="PANTHER" id="PTHR43280">
    <property type="entry name" value="ARAC-FAMILY TRANSCRIPTIONAL REGULATOR"/>
    <property type="match status" value="1"/>
</dbReference>
<accession>A0A841YXX3</accession>
<evidence type="ECO:0000313" key="6">
    <source>
        <dbReference type="Proteomes" id="UP000569903"/>
    </source>
</evidence>
<dbReference type="InterPro" id="IPR009057">
    <property type="entry name" value="Homeodomain-like_sf"/>
</dbReference>
<dbReference type="InterPro" id="IPR003313">
    <property type="entry name" value="AraC-bd"/>
</dbReference>
<dbReference type="Pfam" id="PF02311">
    <property type="entry name" value="AraC_binding"/>
    <property type="match status" value="1"/>
</dbReference>
<dbReference type="InterPro" id="IPR018062">
    <property type="entry name" value="HTH_AraC-typ_CS"/>
</dbReference>
<evidence type="ECO:0000256" key="1">
    <source>
        <dbReference type="ARBA" id="ARBA00023015"/>
    </source>
</evidence>
<proteinExistence type="predicted"/>
<dbReference type="PROSITE" id="PS00041">
    <property type="entry name" value="HTH_ARAC_FAMILY_1"/>
    <property type="match status" value="1"/>
</dbReference>
<evidence type="ECO:0000259" key="4">
    <source>
        <dbReference type="PROSITE" id="PS01124"/>
    </source>
</evidence>
<dbReference type="PRINTS" id="PR00032">
    <property type="entry name" value="HTHARAC"/>
</dbReference>
<dbReference type="Gene3D" id="2.60.120.10">
    <property type="entry name" value="Jelly Rolls"/>
    <property type="match status" value="1"/>
</dbReference>
<gene>
    <name evidence="5" type="ORF">HB850_09170</name>
</gene>
<evidence type="ECO:0000313" key="5">
    <source>
        <dbReference type="EMBL" id="MBC1457929.1"/>
    </source>
</evidence>
<organism evidence="5 6">
    <name type="scientific">Listeria newyorkensis</name>
    <dbReference type="NCBI Taxonomy" id="1497681"/>
    <lineage>
        <taxon>Bacteria</taxon>
        <taxon>Bacillati</taxon>
        <taxon>Bacillota</taxon>
        <taxon>Bacilli</taxon>
        <taxon>Bacillales</taxon>
        <taxon>Listeriaceae</taxon>
        <taxon>Listeria</taxon>
    </lineage>
</organism>
<dbReference type="GO" id="GO:0003700">
    <property type="term" value="F:DNA-binding transcription factor activity"/>
    <property type="evidence" value="ECO:0007669"/>
    <property type="project" value="InterPro"/>
</dbReference>
<keyword evidence="1" id="KW-0805">Transcription regulation</keyword>
<name>A0A841YXX3_9LIST</name>
<dbReference type="InterPro" id="IPR037923">
    <property type="entry name" value="HTH-like"/>
</dbReference>
<dbReference type="Pfam" id="PF12833">
    <property type="entry name" value="HTH_18"/>
    <property type="match status" value="1"/>
</dbReference>
<dbReference type="GO" id="GO:0043565">
    <property type="term" value="F:sequence-specific DNA binding"/>
    <property type="evidence" value="ECO:0007669"/>
    <property type="project" value="InterPro"/>
</dbReference>
<dbReference type="SMART" id="SM00342">
    <property type="entry name" value="HTH_ARAC"/>
    <property type="match status" value="1"/>
</dbReference>
<dbReference type="RefSeq" id="WP_185389180.1">
    <property type="nucleotide sequence ID" value="NZ_JAARQN010000007.1"/>
</dbReference>